<dbReference type="GO" id="GO:0022625">
    <property type="term" value="C:cytosolic large ribosomal subunit"/>
    <property type="evidence" value="ECO:0007669"/>
    <property type="project" value="TreeGrafter"/>
</dbReference>
<keyword evidence="7" id="KW-1185">Reference proteome</keyword>
<name>A0A1G9NEN6_9FIRM</name>
<evidence type="ECO:0000256" key="1">
    <source>
        <dbReference type="ARBA" id="ARBA00006227"/>
    </source>
</evidence>
<dbReference type="PANTHER" id="PTHR11545">
    <property type="entry name" value="RIBOSOMAL PROTEIN L13"/>
    <property type="match status" value="1"/>
</dbReference>
<keyword evidence="2 5" id="KW-0689">Ribosomal protein</keyword>
<dbReference type="GO" id="GO:0017148">
    <property type="term" value="P:negative regulation of translation"/>
    <property type="evidence" value="ECO:0007669"/>
    <property type="project" value="TreeGrafter"/>
</dbReference>
<keyword evidence="3 5" id="KW-0687">Ribonucleoprotein</keyword>
<dbReference type="SUPFAM" id="SSF52161">
    <property type="entry name" value="Ribosomal protein L13"/>
    <property type="match status" value="1"/>
</dbReference>
<dbReference type="GO" id="GO:0003729">
    <property type="term" value="F:mRNA binding"/>
    <property type="evidence" value="ECO:0007669"/>
    <property type="project" value="UniProtKB-ARBA"/>
</dbReference>
<evidence type="ECO:0000313" key="6">
    <source>
        <dbReference type="EMBL" id="SDL84395.1"/>
    </source>
</evidence>
<comment type="similarity">
    <text evidence="1 5">Belongs to the universal ribosomal protein uL13 family.</text>
</comment>
<sequence>MSTYMAKPDEVEQDWYIVDAEGKTLGRMASKIARVLKGKHKPEYTPHVDTGDYVIVVNAGKVELTGDKWEQKKLIRHSHHPGGMKKIPYEQLRESNPEIIIEEAVDGMLPNNSLGRRMMKKLKVYEGSDHPHQAQKPEKLEL</sequence>
<dbReference type="FunFam" id="3.90.1180.10:FF:000001">
    <property type="entry name" value="50S ribosomal protein L13"/>
    <property type="match status" value="1"/>
</dbReference>
<dbReference type="Gene3D" id="3.90.1180.10">
    <property type="entry name" value="Ribosomal protein L13"/>
    <property type="match status" value="1"/>
</dbReference>
<dbReference type="CDD" id="cd00392">
    <property type="entry name" value="Ribosomal_L13"/>
    <property type="match status" value="1"/>
</dbReference>
<dbReference type="NCBIfam" id="TIGR01066">
    <property type="entry name" value="rplM_bact"/>
    <property type="match status" value="1"/>
</dbReference>
<gene>
    <name evidence="5" type="primary">rplM</name>
    <name evidence="6" type="ORF">SAMN04488692_11036</name>
</gene>
<dbReference type="PIRSF" id="PIRSF002181">
    <property type="entry name" value="Ribosomal_L13"/>
    <property type="match status" value="1"/>
</dbReference>
<comment type="function">
    <text evidence="5">This protein is one of the early assembly proteins of the 50S ribosomal subunit, although it is not seen to bind rRNA by itself. It is important during the early stages of 50S assembly.</text>
</comment>
<dbReference type="AlphaFoldDB" id="A0A1G9NEN6"/>
<dbReference type="STRING" id="321763.SAMN04488692_11036"/>
<evidence type="ECO:0000256" key="2">
    <source>
        <dbReference type="ARBA" id="ARBA00022980"/>
    </source>
</evidence>
<dbReference type="Proteomes" id="UP000199476">
    <property type="component" value="Unassembled WGS sequence"/>
</dbReference>
<evidence type="ECO:0000313" key="7">
    <source>
        <dbReference type="Proteomes" id="UP000199476"/>
    </source>
</evidence>
<dbReference type="Pfam" id="PF00572">
    <property type="entry name" value="Ribosomal_L13"/>
    <property type="match status" value="1"/>
</dbReference>
<dbReference type="OrthoDB" id="9801330at2"/>
<organism evidence="6 7">
    <name type="scientific">Halarsenatibacter silvermanii</name>
    <dbReference type="NCBI Taxonomy" id="321763"/>
    <lineage>
        <taxon>Bacteria</taxon>
        <taxon>Bacillati</taxon>
        <taxon>Bacillota</taxon>
        <taxon>Clostridia</taxon>
        <taxon>Halanaerobiales</taxon>
        <taxon>Halarsenatibacteraceae</taxon>
        <taxon>Halarsenatibacter</taxon>
    </lineage>
</organism>
<dbReference type="InterPro" id="IPR005822">
    <property type="entry name" value="Ribosomal_uL13"/>
</dbReference>
<evidence type="ECO:0000256" key="3">
    <source>
        <dbReference type="ARBA" id="ARBA00023274"/>
    </source>
</evidence>
<proteinExistence type="inferred from homology"/>
<evidence type="ECO:0000256" key="4">
    <source>
        <dbReference type="ARBA" id="ARBA00035201"/>
    </source>
</evidence>
<dbReference type="GO" id="GO:0003735">
    <property type="term" value="F:structural constituent of ribosome"/>
    <property type="evidence" value="ECO:0007669"/>
    <property type="project" value="InterPro"/>
</dbReference>
<dbReference type="RefSeq" id="WP_089759969.1">
    <property type="nucleotide sequence ID" value="NZ_FNGO01000010.1"/>
</dbReference>
<accession>A0A1G9NEN6</accession>
<reference evidence="6 7" key="1">
    <citation type="submission" date="2016-10" db="EMBL/GenBank/DDBJ databases">
        <authorList>
            <person name="de Groot N.N."/>
        </authorList>
    </citation>
    <scope>NUCLEOTIDE SEQUENCE [LARGE SCALE GENOMIC DNA]</scope>
    <source>
        <strain evidence="6 7">SLAS-1</strain>
    </source>
</reference>
<dbReference type="EMBL" id="FNGO01000010">
    <property type="protein sequence ID" value="SDL84395.1"/>
    <property type="molecule type" value="Genomic_DNA"/>
</dbReference>
<comment type="subunit">
    <text evidence="5">Part of the 50S ribosomal subunit.</text>
</comment>
<dbReference type="InterPro" id="IPR005823">
    <property type="entry name" value="Ribosomal_uL13_bac-type"/>
</dbReference>
<dbReference type="HAMAP" id="MF_01366">
    <property type="entry name" value="Ribosomal_uL13"/>
    <property type="match status" value="1"/>
</dbReference>
<dbReference type="GO" id="GO:0006412">
    <property type="term" value="P:translation"/>
    <property type="evidence" value="ECO:0007669"/>
    <property type="project" value="UniProtKB-UniRule"/>
</dbReference>
<dbReference type="InterPro" id="IPR036899">
    <property type="entry name" value="Ribosomal_uL13_sf"/>
</dbReference>
<dbReference type="PANTHER" id="PTHR11545:SF2">
    <property type="entry name" value="LARGE RIBOSOMAL SUBUNIT PROTEIN UL13M"/>
    <property type="match status" value="1"/>
</dbReference>
<evidence type="ECO:0000256" key="5">
    <source>
        <dbReference type="HAMAP-Rule" id="MF_01366"/>
    </source>
</evidence>
<protein>
    <recommendedName>
        <fullName evidence="4 5">Large ribosomal subunit protein uL13</fullName>
    </recommendedName>
</protein>